<keyword evidence="2" id="KW-1185">Reference proteome</keyword>
<reference evidence="1 2" key="1">
    <citation type="journal article" date="2019" name="Int. J. Syst. Evol. Microbiol.">
        <title>The Global Catalogue of Microorganisms (GCM) 10K type strain sequencing project: providing services to taxonomists for standard genome sequencing and annotation.</title>
        <authorList>
            <consortium name="The Broad Institute Genomics Platform"/>
            <consortium name="The Broad Institute Genome Sequencing Center for Infectious Disease"/>
            <person name="Wu L."/>
            <person name="Ma J."/>
        </authorList>
    </citation>
    <scope>NUCLEOTIDE SEQUENCE [LARGE SCALE GENOMIC DNA]</scope>
    <source>
        <strain evidence="1 2">JCM 14718</strain>
    </source>
</reference>
<accession>A0ABN2FNJ2</accession>
<evidence type="ECO:0000313" key="2">
    <source>
        <dbReference type="Proteomes" id="UP001500618"/>
    </source>
</evidence>
<dbReference type="Proteomes" id="UP001500618">
    <property type="component" value="Unassembled WGS sequence"/>
</dbReference>
<protein>
    <submittedName>
        <fullName evidence="1">Uncharacterized protein</fullName>
    </submittedName>
</protein>
<evidence type="ECO:0000313" key="1">
    <source>
        <dbReference type="EMBL" id="GAA1654924.1"/>
    </source>
</evidence>
<organism evidence="1 2">
    <name type="scientific">Fodinicola feengrottensis</name>
    <dbReference type="NCBI Taxonomy" id="435914"/>
    <lineage>
        <taxon>Bacteria</taxon>
        <taxon>Bacillati</taxon>
        <taxon>Actinomycetota</taxon>
        <taxon>Actinomycetes</taxon>
        <taxon>Mycobacteriales</taxon>
        <taxon>Fodinicola</taxon>
    </lineage>
</organism>
<name>A0ABN2FNJ2_9ACTN</name>
<dbReference type="EMBL" id="BAAANY010000001">
    <property type="protein sequence ID" value="GAA1654924.1"/>
    <property type="molecule type" value="Genomic_DNA"/>
</dbReference>
<dbReference type="RefSeq" id="WP_163572775.1">
    <property type="nucleotide sequence ID" value="NZ_BAAANY010000001.1"/>
</dbReference>
<proteinExistence type="predicted"/>
<comment type="caution">
    <text evidence="1">The sequence shown here is derived from an EMBL/GenBank/DDBJ whole genome shotgun (WGS) entry which is preliminary data.</text>
</comment>
<sequence>MQTFVVRVWVPGDDADRPVPAEVHGVVEHVRSGRITTFCDDEELLGFIHECVGQDLRPPEHG</sequence>
<gene>
    <name evidence="1" type="ORF">GCM10009765_00060</name>
</gene>